<gene>
    <name evidence="2" type="ORF">NQ314_006150</name>
</gene>
<dbReference type="Pfam" id="PF13843">
    <property type="entry name" value="DDE_Tnp_1_7"/>
    <property type="match status" value="1"/>
</dbReference>
<keyword evidence="3" id="KW-1185">Reference proteome</keyword>
<organism evidence="2 3">
    <name type="scientific">Rhamnusium bicolor</name>
    <dbReference type="NCBI Taxonomy" id="1586634"/>
    <lineage>
        <taxon>Eukaryota</taxon>
        <taxon>Metazoa</taxon>
        <taxon>Ecdysozoa</taxon>
        <taxon>Arthropoda</taxon>
        <taxon>Hexapoda</taxon>
        <taxon>Insecta</taxon>
        <taxon>Pterygota</taxon>
        <taxon>Neoptera</taxon>
        <taxon>Endopterygota</taxon>
        <taxon>Coleoptera</taxon>
        <taxon>Polyphaga</taxon>
        <taxon>Cucujiformia</taxon>
        <taxon>Chrysomeloidea</taxon>
        <taxon>Cerambycidae</taxon>
        <taxon>Lepturinae</taxon>
        <taxon>Rhagiini</taxon>
        <taxon>Rhamnusium</taxon>
    </lineage>
</organism>
<dbReference type="EMBL" id="JANEYF010001673">
    <property type="protein sequence ID" value="KAJ8959792.1"/>
    <property type="molecule type" value="Genomic_DNA"/>
</dbReference>
<name>A0AAV8Z6B1_9CUCU</name>
<evidence type="ECO:0000313" key="2">
    <source>
        <dbReference type="EMBL" id="KAJ8959792.1"/>
    </source>
</evidence>
<accession>A0AAV8Z6B1</accession>
<proteinExistence type="predicted"/>
<dbReference type="AlphaFoldDB" id="A0AAV8Z6B1"/>
<evidence type="ECO:0000313" key="3">
    <source>
        <dbReference type="Proteomes" id="UP001162156"/>
    </source>
</evidence>
<protein>
    <recommendedName>
        <fullName evidence="1">PiggyBac transposable element-derived protein domain-containing protein</fullName>
    </recommendedName>
</protein>
<dbReference type="InterPro" id="IPR029526">
    <property type="entry name" value="PGBD"/>
</dbReference>
<comment type="caution">
    <text evidence="2">The sequence shown here is derived from an EMBL/GenBank/DDBJ whole genome shotgun (WGS) entry which is preliminary data.</text>
</comment>
<reference evidence="2" key="1">
    <citation type="journal article" date="2023" name="Insect Mol. Biol.">
        <title>Genome sequencing provides insights into the evolution of gene families encoding plant cell wall-degrading enzymes in longhorned beetles.</title>
        <authorList>
            <person name="Shin N.R."/>
            <person name="Okamura Y."/>
            <person name="Kirsch R."/>
            <person name="Pauchet Y."/>
        </authorList>
    </citation>
    <scope>NUCLEOTIDE SEQUENCE</scope>
    <source>
        <strain evidence="2">RBIC_L_NR</strain>
    </source>
</reference>
<sequence length="119" mass="13517">MEQRIRSNRNRENRLSKTCPLQSVKDMKKTSRGTYDYVLTEDKNVVVTRWMDNSVVTVASTVHTVIPVSNASRYSASEKKEIGIPRPNCIGNYNEFMGGTDQMDANINVYGIGIRGKKW</sequence>
<feature type="domain" description="PiggyBac transposable element-derived protein" evidence="1">
    <location>
        <begin position="15"/>
        <end position="119"/>
    </location>
</feature>
<dbReference type="Proteomes" id="UP001162156">
    <property type="component" value="Unassembled WGS sequence"/>
</dbReference>
<dbReference type="PANTHER" id="PTHR47272">
    <property type="entry name" value="DDE_TNP_1_7 DOMAIN-CONTAINING PROTEIN"/>
    <property type="match status" value="1"/>
</dbReference>
<evidence type="ECO:0000259" key="1">
    <source>
        <dbReference type="Pfam" id="PF13843"/>
    </source>
</evidence>